<evidence type="ECO:0000313" key="2">
    <source>
        <dbReference type="EMBL" id="SUA48637.1"/>
    </source>
</evidence>
<dbReference type="NCBIfam" id="NF033545">
    <property type="entry name" value="transpos_IS630"/>
    <property type="match status" value="1"/>
</dbReference>
<reference evidence="2 3" key="1">
    <citation type="submission" date="2018-06" db="EMBL/GenBank/DDBJ databases">
        <authorList>
            <consortium name="Pathogen Informatics"/>
            <person name="Doyle S."/>
        </authorList>
    </citation>
    <scope>NUCLEOTIDE SEQUENCE [LARGE SCALE GENOMIC DNA]</scope>
    <source>
        <strain evidence="2 3">NCTC13184</strain>
    </source>
</reference>
<dbReference type="Pfam" id="PF13358">
    <property type="entry name" value="DDE_3"/>
    <property type="match status" value="1"/>
</dbReference>
<name>A0A378X6M2_9NOCA</name>
<dbReference type="SUPFAM" id="SSF46689">
    <property type="entry name" value="Homeodomain-like"/>
    <property type="match status" value="1"/>
</dbReference>
<dbReference type="InterPro" id="IPR038717">
    <property type="entry name" value="Tc1-like_DDE_dom"/>
</dbReference>
<accession>A0A378X6M2</accession>
<protein>
    <submittedName>
        <fullName evidence="2">Transposase and inactivated derivatives</fullName>
    </submittedName>
</protein>
<proteinExistence type="predicted"/>
<dbReference type="InterPro" id="IPR009057">
    <property type="entry name" value="Homeodomain-like_sf"/>
</dbReference>
<dbReference type="EMBL" id="UGRU01000001">
    <property type="protein sequence ID" value="SUA48637.1"/>
    <property type="molecule type" value="Genomic_DNA"/>
</dbReference>
<evidence type="ECO:0000259" key="1">
    <source>
        <dbReference type="Pfam" id="PF13358"/>
    </source>
</evidence>
<dbReference type="InterPro" id="IPR047655">
    <property type="entry name" value="Transpos_IS630-like"/>
</dbReference>
<feature type="domain" description="Tc1-like transposase DDE" evidence="1">
    <location>
        <begin position="181"/>
        <end position="281"/>
    </location>
</feature>
<dbReference type="Pfam" id="PF13565">
    <property type="entry name" value="HTH_32"/>
    <property type="match status" value="1"/>
</dbReference>
<evidence type="ECO:0000313" key="3">
    <source>
        <dbReference type="Proteomes" id="UP000255082"/>
    </source>
</evidence>
<dbReference type="AlphaFoldDB" id="A0A378X6M2"/>
<dbReference type="Proteomes" id="UP000255082">
    <property type="component" value="Unassembled WGS sequence"/>
</dbReference>
<gene>
    <name evidence="2" type="ORF">NCTC13184_07192</name>
</gene>
<organism evidence="2 3">
    <name type="scientific">Nocardia africana</name>
    <dbReference type="NCBI Taxonomy" id="134964"/>
    <lineage>
        <taxon>Bacteria</taxon>
        <taxon>Bacillati</taxon>
        <taxon>Actinomycetota</taxon>
        <taxon>Actinomycetes</taxon>
        <taxon>Mycobacteriales</taxon>
        <taxon>Nocardiaceae</taxon>
        <taxon>Nocardia</taxon>
    </lineage>
</organism>
<sequence>MARKPGVFVRPVSPEEGQKLARIAKTAKVPVRMRRAIVVMASAQRQPVPLIAKLMQVSEDYVREVIHAFNEKGFAALDPKWSGGRPSKTDRGTRERIAQIARCCPRDLGWPFSTWSLSKLQDVLRTNGIADLSRGTIRQILKAAGVSWQASKTWKASNDPEFADKMTRILDLYDNPPVDGRVICADEFGPLNLLPRPGRGWFPTRRPKRLRATYNRTQGVRHMFGALDLATGQMYYRIRDRKRWTEFLAFLKSLRARWPGQKLYVIVDNYSVHKRREVRELRFRLISPVAVSWSG</sequence>